<dbReference type="RefSeq" id="WP_021355725.1">
    <property type="nucleotide sequence ID" value="NZ_CAZZQD010000001.1"/>
</dbReference>
<evidence type="ECO:0000313" key="4">
    <source>
        <dbReference type="Proteomes" id="UP001434419"/>
    </source>
</evidence>
<evidence type="ECO:0000313" key="2">
    <source>
        <dbReference type="EMBL" id="RXF57503.1"/>
    </source>
</evidence>
<dbReference type="Proteomes" id="UP000289808">
    <property type="component" value="Unassembled WGS sequence"/>
</dbReference>
<proteinExistence type="predicted"/>
<dbReference type="EMBL" id="JBETVU010000012">
    <property type="protein sequence ID" value="MES5149606.1"/>
    <property type="molecule type" value="Genomic_DNA"/>
</dbReference>
<dbReference type="Proteomes" id="UP001434419">
    <property type="component" value="Unassembled WGS sequence"/>
</dbReference>
<evidence type="ECO:0000313" key="3">
    <source>
        <dbReference type="Proteomes" id="UP000289808"/>
    </source>
</evidence>
<evidence type="ECO:0000313" key="1">
    <source>
        <dbReference type="EMBL" id="MES5149606.1"/>
    </source>
</evidence>
<protein>
    <submittedName>
        <fullName evidence="2">Uncharacterized protein</fullName>
    </submittedName>
</protein>
<organism evidence="2 3">
    <name type="scientific">Lactobacillus crispatus</name>
    <dbReference type="NCBI Taxonomy" id="47770"/>
    <lineage>
        <taxon>Bacteria</taxon>
        <taxon>Bacillati</taxon>
        <taxon>Bacillota</taxon>
        <taxon>Bacilli</taxon>
        <taxon>Lactobacillales</taxon>
        <taxon>Lactobacillaceae</taxon>
        <taxon>Lactobacillus</taxon>
    </lineage>
</organism>
<sequence length="78" mass="9355">MKKDEYEKAAKALLIESHYKLVDENIKWMLHSLRIRTKRLMIYRKCSEQKALNEIVQITSGAFSTEDFRQYYDSHLIS</sequence>
<gene>
    <name evidence="1" type="ORF">ABVC42_06665</name>
    <name evidence="2" type="ORF">ERD32_06760</name>
</gene>
<dbReference type="EMBL" id="SCLX01000035">
    <property type="protein sequence ID" value="RXF57503.1"/>
    <property type="molecule type" value="Genomic_DNA"/>
</dbReference>
<reference evidence="2 3" key="1">
    <citation type="submission" date="2019-01" db="EMBL/GenBank/DDBJ databases">
        <title>The genome sequence of Lactobacillus crispatus L49.</title>
        <authorList>
            <person name="Zhong J."/>
            <person name="Zhang J."/>
        </authorList>
    </citation>
    <scope>NUCLEOTIDE SEQUENCE [LARGE SCALE GENOMIC DNA]</scope>
    <source>
        <strain evidence="2 3">L49</strain>
    </source>
</reference>
<accession>A0A4Q0LQ13</accession>
<reference evidence="1" key="2">
    <citation type="submission" date="2024-06" db="EMBL/GenBank/DDBJ databases">
        <title>Vaginal Lactobacillus fatty acid response mechanisms reveal a metabolite-targeted strategy for bacterial vaginosis treatment.</title>
        <authorList>
            <person name="Zhu M."/>
            <person name="Blainey P.C."/>
            <person name="Bloom S.M."/>
            <person name="Kwon D.S."/>
        </authorList>
    </citation>
    <scope>NUCLEOTIDE SEQUENCE</scope>
    <source>
        <strain evidence="1">194_F1_1</strain>
    </source>
</reference>
<dbReference type="AlphaFoldDB" id="A0A4Q0LQ13"/>
<name>A0A4Q0LQ13_9LACO</name>
<keyword evidence="4" id="KW-1185">Reference proteome</keyword>
<comment type="caution">
    <text evidence="2">The sequence shown here is derived from an EMBL/GenBank/DDBJ whole genome shotgun (WGS) entry which is preliminary data.</text>
</comment>